<sequence>MDPLVAATPRFFLELKGDWKEEVVCESGLNQANWWVSPVLKCACQKCSIGMFLRPLLFSAVFCPLSHFLEIKKGSAESRSEGFPLLGYSGIITDPHRLRWFTAPTVLPSPPLHSASITGLPFPATTDVFKSSVSTKF</sequence>
<comment type="caution">
    <text evidence="1">The sequence shown here is derived from an EMBL/GenBank/DDBJ whole genome shotgun (WGS) entry which is preliminary data.</text>
</comment>
<dbReference type="Proteomes" id="UP000827872">
    <property type="component" value="Linkage Group LG01"/>
</dbReference>
<dbReference type="EMBL" id="CM037614">
    <property type="protein sequence ID" value="KAH8016169.1"/>
    <property type="molecule type" value="Genomic_DNA"/>
</dbReference>
<name>A0ACB8GAE3_9SAUR</name>
<organism evidence="1 2">
    <name type="scientific">Sphaerodactylus townsendi</name>
    <dbReference type="NCBI Taxonomy" id="933632"/>
    <lineage>
        <taxon>Eukaryota</taxon>
        <taxon>Metazoa</taxon>
        <taxon>Chordata</taxon>
        <taxon>Craniata</taxon>
        <taxon>Vertebrata</taxon>
        <taxon>Euteleostomi</taxon>
        <taxon>Lepidosauria</taxon>
        <taxon>Squamata</taxon>
        <taxon>Bifurcata</taxon>
        <taxon>Gekkota</taxon>
        <taxon>Sphaerodactylidae</taxon>
        <taxon>Sphaerodactylus</taxon>
    </lineage>
</organism>
<evidence type="ECO:0000313" key="1">
    <source>
        <dbReference type="EMBL" id="KAH8016169.1"/>
    </source>
</evidence>
<accession>A0ACB8GAE3</accession>
<evidence type="ECO:0000313" key="2">
    <source>
        <dbReference type="Proteomes" id="UP000827872"/>
    </source>
</evidence>
<reference evidence="1" key="1">
    <citation type="submission" date="2021-08" db="EMBL/GenBank/DDBJ databases">
        <title>The first chromosome-level gecko genome reveals the dynamic sex chromosomes of Neotropical dwarf geckos (Sphaerodactylidae: Sphaerodactylus).</title>
        <authorList>
            <person name="Pinto B.J."/>
            <person name="Keating S.E."/>
            <person name="Gamble T."/>
        </authorList>
    </citation>
    <scope>NUCLEOTIDE SEQUENCE</scope>
    <source>
        <strain evidence="1">TG3544</strain>
    </source>
</reference>
<gene>
    <name evidence="1" type="ORF">K3G42_013094</name>
</gene>
<proteinExistence type="predicted"/>
<protein>
    <submittedName>
        <fullName evidence="1">Uncharacterized protein</fullName>
    </submittedName>
</protein>
<keyword evidence="2" id="KW-1185">Reference proteome</keyword>